<dbReference type="SUPFAM" id="SSF52833">
    <property type="entry name" value="Thioredoxin-like"/>
    <property type="match status" value="1"/>
</dbReference>
<dbReference type="FunFam" id="3.40.30.10:FF:000245">
    <property type="entry name" value="Thioredoxin"/>
    <property type="match status" value="1"/>
</dbReference>
<dbReference type="Gene3D" id="3.40.30.10">
    <property type="entry name" value="Glutaredoxin"/>
    <property type="match status" value="1"/>
</dbReference>
<name>A0A672YL00_9TELE</name>
<keyword evidence="1" id="KW-1015">Disulfide bond</keyword>
<dbReference type="PRINTS" id="PR00421">
    <property type="entry name" value="THIOREDOXIN"/>
</dbReference>
<dbReference type="OrthoDB" id="2121326at2759"/>
<protein>
    <submittedName>
        <fullName evidence="4">Thioredoxin-like</fullName>
    </submittedName>
</protein>
<dbReference type="AlphaFoldDB" id="A0A672YL00"/>
<dbReference type="InterPro" id="IPR017937">
    <property type="entry name" value="Thioredoxin_CS"/>
</dbReference>
<proteinExistence type="predicted"/>
<dbReference type="Pfam" id="PF00085">
    <property type="entry name" value="Thioredoxin"/>
    <property type="match status" value="1"/>
</dbReference>
<dbReference type="PROSITE" id="PS51352">
    <property type="entry name" value="THIOREDOXIN_2"/>
    <property type="match status" value="1"/>
</dbReference>
<keyword evidence="2" id="KW-0676">Redox-active center</keyword>
<organism evidence="4 5">
    <name type="scientific">Sphaeramia orbicularis</name>
    <name type="common">orbiculate cardinalfish</name>
    <dbReference type="NCBI Taxonomy" id="375764"/>
    <lineage>
        <taxon>Eukaryota</taxon>
        <taxon>Metazoa</taxon>
        <taxon>Chordata</taxon>
        <taxon>Craniata</taxon>
        <taxon>Vertebrata</taxon>
        <taxon>Euteleostomi</taxon>
        <taxon>Actinopterygii</taxon>
        <taxon>Neopterygii</taxon>
        <taxon>Teleostei</taxon>
        <taxon>Neoteleostei</taxon>
        <taxon>Acanthomorphata</taxon>
        <taxon>Gobiaria</taxon>
        <taxon>Kurtiformes</taxon>
        <taxon>Apogonoidei</taxon>
        <taxon>Apogonidae</taxon>
        <taxon>Apogoninae</taxon>
        <taxon>Sphaeramia</taxon>
    </lineage>
</organism>
<dbReference type="InParanoid" id="A0A672YL00"/>
<dbReference type="InterPro" id="IPR013766">
    <property type="entry name" value="Thioredoxin_domain"/>
</dbReference>
<dbReference type="PANTHER" id="PTHR46115">
    <property type="entry name" value="THIOREDOXIN-LIKE PROTEIN 1"/>
    <property type="match status" value="1"/>
</dbReference>
<evidence type="ECO:0000313" key="5">
    <source>
        <dbReference type="Proteomes" id="UP000472271"/>
    </source>
</evidence>
<reference evidence="4" key="3">
    <citation type="submission" date="2025-09" db="UniProtKB">
        <authorList>
            <consortium name="Ensembl"/>
        </authorList>
    </citation>
    <scope>IDENTIFICATION</scope>
</reference>
<accession>A0A672YL00</accession>
<dbReference type="CDD" id="cd02947">
    <property type="entry name" value="TRX_family"/>
    <property type="match status" value="1"/>
</dbReference>
<reference evidence="4" key="2">
    <citation type="submission" date="2025-08" db="UniProtKB">
        <authorList>
            <consortium name="Ensembl"/>
        </authorList>
    </citation>
    <scope>IDENTIFICATION</scope>
</reference>
<dbReference type="PROSITE" id="PS00194">
    <property type="entry name" value="THIOREDOXIN_1"/>
    <property type="match status" value="1"/>
</dbReference>
<evidence type="ECO:0000256" key="2">
    <source>
        <dbReference type="ARBA" id="ARBA00023284"/>
    </source>
</evidence>
<dbReference type="Ensembl" id="ENSSORT00005005446.1">
    <property type="protein sequence ID" value="ENSSORP00005005290.1"/>
    <property type="gene ID" value="ENSSORG00005003154.1"/>
</dbReference>
<keyword evidence="5" id="KW-1185">Reference proteome</keyword>
<evidence type="ECO:0000259" key="3">
    <source>
        <dbReference type="PROSITE" id="PS51352"/>
    </source>
</evidence>
<dbReference type="Proteomes" id="UP000472271">
    <property type="component" value="Chromosome 18"/>
</dbReference>
<feature type="domain" description="Thioredoxin" evidence="3">
    <location>
        <begin position="1"/>
        <end position="106"/>
    </location>
</feature>
<dbReference type="FunCoup" id="A0A672YL00">
    <property type="interactions" value="1609"/>
</dbReference>
<sequence length="106" mass="11818">MPVTYIECLDDFKGALQGAGDKLVVVDFTATWCGPCKTIAPFFEELSNTHANVVFLKVDVDEAADVSQECGISCMPTFHFYKKGEKVFEFSGANRETLKQKLEELK</sequence>
<dbReference type="InterPro" id="IPR036249">
    <property type="entry name" value="Thioredoxin-like_sf"/>
</dbReference>
<gene>
    <name evidence="4" type="primary">txnb</name>
</gene>
<evidence type="ECO:0000313" key="4">
    <source>
        <dbReference type="Ensembl" id="ENSSORP00005005290.1"/>
    </source>
</evidence>
<evidence type="ECO:0000256" key="1">
    <source>
        <dbReference type="ARBA" id="ARBA00023157"/>
    </source>
</evidence>
<reference evidence="4" key="1">
    <citation type="submission" date="2019-06" db="EMBL/GenBank/DDBJ databases">
        <authorList>
            <consortium name="Wellcome Sanger Institute Data Sharing"/>
        </authorList>
    </citation>
    <scope>NUCLEOTIDE SEQUENCE [LARGE SCALE GENOMIC DNA]</scope>
</reference>